<gene>
    <name evidence="6" type="ORF">DRP53_02555</name>
</gene>
<feature type="domain" description="OmpA-like" evidence="5">
    <location>
        <begin position="568"/>
        <end position="683"/>
    </location>
</feature>
<keyword evidence="2 4" id="KW-0472">Membrane</keyword>
<organism evidence="6 7">
    <name type="scientific">candidate division WOR-3 bacterium</name>
    <dbReference type="NCBI Taxonomy" id="2052148"/>
    <lineage>
        <taxon>Bacteria</taxon>
        <taxon>Bacteria division WOR-3</taxon>
    </lineage>
</organism>
<reference evidence="6 7" key="1">
    <citation type="submission" date="2018-06" db="EMBL/GenBank/DDBJ databases">
        <title>Extensive metabolic versatility and redundancy in microbially diverse, dynamic hydrothermal sediments.</title>
        <authorList>
            <person name="Dombrowski N."/>
            <person name="Teske A."/>
            <person name="Baker B.J."/>
        </authorList>
    </citation>
    <scope>NUCLEOTIDE SEQUENCE [LARGE SCALE GENOMIC DNA]</scope>
    <source>
        <strain evidence="6">B36_G15</strain>
    </source>
</reference>
<dbReference type="SUPFAM" id="SSF103088">
    <property type="entry name" value="OmpA-like"/>
    <property type="match status" value="1"/>
</dbReference>
<dbReference type="Pfam" id="PF00691">
    <property type="entry name" value="OmpA"/>
    <property type="match status" value="1"/>
</dbReference>
<dbReference type="SUPFAM" id="SSF49464">
    <property type="entry name" value="Carboxypeptidase regulatory domain-like"/>
    <property type="match status" value="3"/>
</dbReference>
<evidence type="ECO:0000256" key="1">
    <source>
        <dbReference type="ARBA" id="ARBA00004442"/>
    </source>
</evidence>
<dbReference type="AlphaFoldDB" id="A0A660SM49"/>
<dbReference type="Proteomes" id="UP000268469">
    <property type="component" value="Unassembled WGS sequence"/>
</dbReference>
<dbReference type="InterPro" id="IPR008969">
    <property type="entry name" value="CarboxyPept-like_regulatory"/>
</dbReference>
<dbReference type="PROSITE" id="PS51123">
    <property type="entry name" value="OMPA_2"/>
    <property type="match status" value="1"/>
</dbReference>
<evidence type="ECO:0000256" key="2">
    <source>
        <dbReference type="ARBA" id="ARBA00023136"/>
    </source>
</evidence>
<dbReference type="CDD" id="cd07185">
    <property type="entry name" value="OmpA_C-like"/>
    <property type="match status" value="1"/>
</dbReference>
<dbReference type="PRINTS" id="PR01021">
    <property type="entry name" value="OMPADOMAIN"/>
</dbReference>
<evidence type="ECO:0000313" key="6">
    <source>
        <dbReference type="EMBL" id="RKX71176.1"/>
    </source>
</evidence>
<dbReference type="InterPro" id="IPR050330">
    <property type="entry name" value="Bact_OuterMem_StrucFunc"/>
</dbReference>
<proteinExistence type="predicted"/>
<sequence length="683" mass="76489">MRIVLILTVAIVPIAAQHISFWGNNGMIRVLNAKCKDMGWLSFGLHPEWYYLNRDSVWVNTPEFTGYVTDRQHYPKLGFSINYAIVDYLETRARLDLFGKWYEQVDDQVHRGDPYPVIGIQAIEWGLKGGYPFVFNPEMPSEFSLGLDSYVRFGPGLWDYFRDAFERDSIFTDSFEFVPYVPHDPDFGVRFLTSYRLGPMALHLNYEHLLTGRDKPPSYVPQGYSRPNYSFVRGGVELIGGPVFRLLFEMAHQFHFEGGDYKKDATIITPALRLSTSDFSFTAGIDYDVTKEEGEWNVFAGFSVGGDLVVEKRPPIAKLTGRISDAETDAAVMATISFPGTEIEPIKSNPGNGYYKISIPPGTYRMRVEAKGYRWQEKGLVLKDGDELILDFALHKKVATRLSGKVYDAEDGKPLAATISFPGTKKNPVQTDPATGLYKVVLKAGTYRVKAEAPDYRFKEKIVTLKEGQELILDFDLIKVGKPIAILTGKVTSKEKGEPLEAVISFVGTKLPQIKTDPTTGIYKATIPPGTYSVKVDATGHKSQSLPVVLTQGDTKIVNFELEPAIKVGQRIVLKGIYFDFNSAVIKPSSYPVLDEAAKILKENPTLVVEIGGHTDSVGSDAYNLKLSTMRANAVRNYLITHHNIDPSRLIARGYGESMPIADNRTRAGRELNRRIEFKILRK</sequence>
<keyword evidence="3" id="KW-0998">Cell outer membrane</keyword>
<evidence type="ECO:0000313" key="7">
    <source>
        <dbReference type="Proteomes" id="UP000268469"/>
    </source>
</evidence>
<evidence type="ECO:0000256" key="3">
    <source>
        <dbReference type="ARBA" id="ARBA00023237"/>
    </source>
</evidence>
<dbReference type="Gene3D" id="3.30.1330.60">
    <property type="entry name" value="OmpA-like domain"/>
    <property type="match status" value="1"/>
</dbReference>
<evidence type="ECO:0000256" key="4">
    <source>
        <dbReference type="PROSITE-ProRule" id="PRU00473"/>
    </source>
</evidence>
<dbReference type="InterPro" id="IPR006664">
    <property type="entry name" value="OMP_bac"/>
</dbReference>
<dbReference type="InterPro" id="IPR006665">
    <property type="entry name" value="OmpA-like"/>
</dbReference>
<accession>A0A660SM49</accession>
<dbReference type="Gene3D" id="2.60.40.1120">
    <property type="entry name" value="Carboxypeptidase-like, regulatory domain"/>
    <property type="match status" value="3"/>
</dbReference>
<comment type="caution">
    <text evidence="6">The sequence shown here is derived from an EMBL/GenBank/DDBJ whole genome shotgun (WGS) entry which is preliminary data.</text>
</comment>
<comment type="subcellular location">
    <subcellularLocation>
        <location evidence="1">Cell outer membrane</location>
    </subcellularLocation>
</comment>
<dbReference type="PANTHER" id="PTHR30329">
    <property type="entry name" value="STATOR ELEMENT OF FLAGELLAR MOTOR COMPLEX"/>
    <property type="match status" value="1"/>
</dbReference>
<evidence type="ECO:0000259" key="5">
    <source>
        <dbReference type="PROSITE" id="PS51123"/>
    </source>
</evidence>
<protein>
    <recommendedName>
        <fullName evidence="5">OmpA-like domain-containing protein</fullName>
    </recommendedName>
</protein>
<name>A0A660SM49_UNCW3</name>
<dbReference type="GO" id="GO:0009279">
    <property type="term" value="C:cell outer membrane"/>
    <property type="evidence" value="ECO:0007669"/>
    <property type="project" value="UniProtKB-SubCell"/>
</dbReference>
<dbReference type="InterPro" id="IPR036737">
    <property type="entry name" value="OmpA-like_sf"/>
</dbReference>
<dbReference type="EMBL" id="QNBE01000015">
    <property type="protein sequence ID" value="RKX71176.1"/>
    <property type="molecule type" value="Genomic_DNA"/>
</dbReference>
<dbReference type="PANTHER" id="PTHR30329:SF21">
    <property type="entry name" value="LIPOPROTEIN YIAD-RELATED"/>
    <property type="match status" value="1"/>
</dbReference>